<evidence type="ECO:0000313" key="2">
    <source>
        <dbReference type="EMBL" id="KAG5675797.1"/>
    </source>
</evidence>
<feature type="region of interest" description="Disordered" evidence="1">
    <location>
        <begin position="18"/>
        <end position="63"/>
    </location>
</feature>
<evidence type="ECO:0000256" key="1">
    <source>
        <dbReference type="SAM" id="MobiDB-lite"/>
    </source>
</evidence>
<feature type="compositionally biased region" description="Basic and acidic residues" evidence="1">
    <location>
        <begin position="34"/>
        <end position="55"/>
    </location>
</feature>
<sequence>MGLNRFISLSRNSVLPDFKQVSSKPNKSSSNSVKIEHQTEKSAKKEEIEKIDKTNLKNGKSATTTKKSMLWNLRITNKSKIGSKKGKFQSSINYLD</sequence>
<gene>
    <name evidence="2" type="ORF">PVAND_005671</name>
</gene>
<evidence type="ECO:0000313" key="3">
    <source>
        <dbReference type="Proteomes" id="UP001107558"/>
    </source>
</evidence>
<comment type="caution">
    <text evidence="2">The sequence shown here is derived from an EMBL/GenBank/DDBJ whole genome shotgun (WGS) entry which is preliminary data.</text>
</comment>
<dbReference type="AlphaFoldDB" id="A0A9J6C1Q9"/>
<reference evidence="2" key="1">
    <citation type="submission" date="2021-03" db="EMBL/GenBank/DDBJ databases">
        <title>Chromosome level genome of the anhydrobiotic midge Polypedilum vanderplanki.</title>
        <authorList>
            <person name="Yoshida Y."/>
            <person name="Kikawada T."/>
            <person name="Gusev O."/>
        </authorList>
    </citation>
    <scope>NUCLEOTIDE SEQUENCE</scope>
    <source>
        <strain evidence="2">NIAS01</strain>
        <tissue evidence="2">Whole body or cell culture</tissue>
    </source>
</reference>
<dbReference type="EMBL" id="JADBJN010000002">
    <property type="protein sequence ID" value="KAG5675797.1"/>
    <property type="molecule type" value="Genomic_DNA"/>
</dbReference>
<dbReference type="Proteomes" id="UP001107558">
    <property type="component" value="Chromosome 2"/>
</dbReference>
<feature type="compositionally biased region" description="Low complexity" evidence="1">
    <location>
        <begin position="21"/>
        <end position="33"/>
    </location>
</feature>
<protein>
    <submittedName>
        <fullName evidence="2">Uncharacterized protein</fullName>
    </submittedName>
</protein>
<keyword evidence="3" id="KW-1185">Reference proteome</keyword>
<accession>A0A9J6C1Q9</accession>
<proteinExistence type="predicted"/>
<name>A0A9J6C1Q9_POLVA</name>
<organism evidence="2 3">
    <name type="scientific">Polypedilum vanderplanki</name>
    <name type="common">Sleeping chironomid midge</name>
    <dbReference type="NCBI Taxonomy" id="319348"/>
    <lineage>
        <taxon>Eukaryota</taxon>
        <taxon>Metazoa</taxon>
        <taxon>Ecdysozoa</taxon>
        <taxon>Arthropoda</taxon>
        <taxon>Hexapoda</taxon>
        <taxon>Insecta</taxon>
        <taxon>Pterygota</taxon>
        <taxon>Neoptera</taxon>
        <taxon>Endopterygota</taxon>
        <taxon>Diptera</taxon>
        <taxon>Nematocera</taxon>
        <taxon>Chironomoidea</taxon>
        <taxon>Chironomidae</taxon>
        <taxon>Chironominae</taxon>
        <taxon>Polypedilum</taxon>
        <taxon>Polypedilum</taxon>
    </lineage>
</organism>